<dbReference type="NCBIfam" id="NF004314">
    <property type="entry name" value="PRK05710.1-3"/>
    <property type="match status" value="1"/>
</dbReference>
<dbReference type="GO" id="GO:0005524">
    <property type="term" value="F:ATP binding"/>
    <property type="evidence" value="ECO:0007669"/>
    <property type="project" value="UniProtKB-KW"/>
</dbReference>
<evidence type="ECO:0000256" key="6">
    <source>
        <dbReference type="ARBA" id="ARBA00023146"/>
    </source>
</evidence>
<evidence type="ECO:0000256" key="5">
    <source>
        <dbReference type="ARBA" id="ARBA00022840"/>
    </source>
</evidence>
<keyword evidence="1 7" id="KW-0436">Ligase</keyword>
<feature type="short sequence motif" description="'KMSKS' region" evidence="7">
    <location>
        <begin position="245"/>
        <end position="249"/>
    </location>
</feature>
<proteinExistence type="inferred from homology"/>
<feature type="binding site" evidence="7">
    <location>
        <begin position="13"/>
        <end position="17"/>
    </location>
    <ligand>
        <name>L-glutamate</name>
        <dbReference type="ChEBI" id="CHEBI:29985"/>
    </ligand>
</feature>
<feature type="binding site" evidence="7">
    <location>
        <position position="248"/>
    </location>
    <ligand>
        <name>ATP</name>
        <dbReference type="ChEBI" id="CHEBI:30616"/>
    </ligand>
</feature>
<evidence type="ECO:0000256" key="3">
    <source>
        <dbReference type="ARBA" id="ARBA00022741"/>
    </source>
</evidence>
<protein>
    <recommendedName>
        <fullName evidence="7">Glutamyl-Q tRNA(Asp) synthetase</fullName>
        <shortName evidence="7">Glu-Q-RSs</shortName>
        <ecNumber evidence="7">6.1.1.-</ecNumber>
    </recommendedName>
</protein>
<evidence type="ECO:0000256" key="4">
    <source>
        <dbReference type="ARBA" id="ARBA00022833"/>
    </source>
</evidence>
<evidence type="ECO:0000313" key="8">
    <source>
        <dbReference type="EMBL" id="BBU68539.1"/>
    </source>
</evidence>
<gene>
    <name evidence="7 8" type="primary">gluQ</name>
    <name evidence="8" type="ORF">ICHIAU1_08220</name>
</gene>
<dbReference type="InterPro" id="IPR014729">
    <property type="entry name" value="Rossmann-like_a/b/a_fold"/>
</dbReference>
<dbReference type="GO" id="GO:0006424">
    <property type="term" value="P:glutamyl-tRNA aminoacylation"/>
    <property type="evidence" value="ECO:0007669"/>
    <property type="project" value="InterPro"/>
</dbReference>
<dbReference type="Proteomes" id="UP000463961">
    <property type="component" value="Chromosome"/>
</dbReference>
<organism evidence="8 9">
    <name type="scientific">Fluviibacter phosphoraccumulans</name>
    <dbReference type="NCBI Taxonomy" id="1751046"/>
    <lineage>
        <taxon>Bacteria</taxon>
        <taxon>Pseudomonadati</taxon>
        <taxon>Pseudomonadota</taxon>
        <taxon>Betaproteobacteria</taxon>
        <taxon>Rhodocyclales</taxon>
        <taxon>Fluviibacteraceae</taxon>
        <taxon>Fluviibacter</taxon>
    </lineage>
</organism>
<dbReference type="SUPFAM" id="SSF52374">
    <property type="entry name" value="Nucleotidylyl transferase"/>
    <property type="match status" value="1"/>
</dbReference>
<feature type="binding site" evidence="7">
    <location>
        <position position="103"/>
    </location>
    <ligand>
        <name>Zn(2+)</name>
        <dbReference type="ChEBI" id="CHEBI:29105"/>
    </ligand>
</feature>
<dbReference type="EC" id="6.1.1.-" evidence="7"/>
<comment type="similarity">
    <text evidence="7">Belongs to the class-I aminoacyl-tRNA synthetase family. GluQ subfamily.</text>
</comment>
<keyword evidence="6 7" id="KW-0030">Aminoacyl-tRNA synthetase</keyword>
<dbReference type="InterPro" id="IPR049940">
    <property type="entry name" value="GluQ/Sye"/>
</dbReference>
<keyword evidence="9" id="KW-1185">Reference proteome</keyword>
<dbReference type="RefSeq" id="WP_162050676.1">
    <property type="nucleotide sequence ID" value="NZ_AP019011.1"/>
</dbReference>
<sequence length="317" mass="34302">MRASLTSQPRIGRFAPSPTGPLHFGSLVAAVASYLEARDGQWLLRIEDVDRPRAVAGMAALQQEMLQAYGFEWEGAVIQQSDRAALYDAALTKLIAANLAYPCTCSRSALAAYPDSRIGVDGARVYPGICQHWQHGDPIPEGAAWRFRVGGVNAPDWVFVDQVQGTFSQQLARDVGDFVLRRADGCTTYQLAVVVDDLAQGVTQVVRGADLLDSTLRQMALITALGGQVPDYAHVPVAVNAAGEKLSKQTLAPTLSVASEAERVGALWSVLSFLGQAPPDALLRASQAELWAWAKTHWLLDRVPKQRSMMVPTLRAL</sequence>
<feature type="binding site" evidence="7">
    <location>
        <position position="105"/>
    </location>
    <ligand>
        <name>Zn(2+)</name>
        <dbReference type="ChEBI" id="CHEBI:29105"/>
    </ligand>
</feature>
<evidence type="ECO:0000313" key="9">
    <source>
        <dbReference type="Proteomes" id="UP000463961"/>
    </source>
</evidence>
<keyword evidence="4 7" id="KW-0862">Zinc</keyword>
<dbReference type="NCBIfam" id="TIGR03838">
    <property type="entry name" value="queuosine_YadB"/>
    <property type="match status" value="1"/>
</dbReference>
<dbReference type="AlphaFoldDB" id="A0A679I6T1"/>
<name>A0A679I6T1_9RHOO</name>
<dbReference type="InterPro" id="IPR022380">
    <property type="entry name" value="Glu-Q_tRNA(Asp)_Synthase"/>
</dbReference>
<feature type="binding site" evidence="7">
    <location>
        <position position="126"/>
    </location>
    <ligand>
        <name>Zn(2+)</name>
        <dbReference type="ChEBI" id="CHEBI:29105"/>
    </ligand>
</feature>
<dbReference type="Pfam" id="PF00749">
    <property type="entry name" value="tRNA-synt_1c"/>
    <property type="match status" value="1"/>
</dbReference>
<feature type="short sequence motif" description="'HIGH' region" evidence="7">
    <location>
        <begin position="16"/>
        <end position="26"/>
    </location>
</feature>
<evidence type="ECO:0000256" key="1">
    <source>
        <dbReference type="ARBA" id="ARBA00022598"/>
    </source>
</evidence>
<dbReference type="Gene3D" id="3.40.50.620">
    <property type="entry name" value="HUPs"/>
    <property type="match status" value="1"/>
</dbReference>
<dbReference type="InterPro" id="IPR000924">
    <property type="entry name" value="Glu/Gln-tRNA-synth"/>
</dbReference>
<dbReference type="GO" id="GO:0004818">
    <property type="term" value="F:glutamate-tRNA ligase activity"/>
    <property type="evidence" value="ECO:0007669"/>
    <property type="project" value="TreeGrafter"/>
</dbReference>
<feature type="binding site" evidence="7">
    <location>
        <position position="47"/>
    </location>
    <ligand>
        <name>L-glutamate</name>
        <dbReference type="ChEBI" id="CHEBI:29985"/>
    </ligand>
</feature>
<dbReference type="PANTHER" id="PTHR43311:SF1">
    <property type="entry name" value="GLUTAMYL-Q TRNA(ASP) SYNTHETASE"/>
    <property type="match status" value="1"/>
</dbReference>
<keyword evidence="5 7" id="KW-0067">ATP-binding</keyword>
<evidence type="ECO:0000256" key="7">
    <source>
        <dbReference type="HAMAP-Rule" id="MF_01428"/>
    </source>
</evidence>
<keyword evidence="3 7" id="KW-0547">Nucleotide-binding</keyword>
<feature type="binding site" evidence="7">
    <location>
        <position position="130"/>
    </location>
    <ligand>
        <name>Zn(2+)</name>
        <dbReference type="ChEBI" id="CHEBI:29105"/>
    </ligand>
</feature>
<dbReference type="PRINTS" id="PR00987">
    <property type="entry name" value="TRNASYNTHGLU"/>
</dbReference>
<dbReference type="GO" id="GO:0006400">
    <property type="term" value="P:tRNA modification"/>
    <property type="evidence" value="ECO:0007669"/>
    <property type="project" value="InterPro"/>
</dbReference>
<dbReference type="InterPro" id="IPR020058">
    <property type="entry name" value="Glu/Gln-tRNA-synth_Ib_cat-dom"/>
</dbReference>
<dbReference type="HAMAP" id="MF_01428">
    <property type="entry name" value="Glu_Q_tRNA_synth"/>
    <property type="match status" value="1"/>
</dbReference>
<comment type="cofactor">
    <cofactor evidence="7">
        <name>Zn(2+)</name>
        <dbReference type="ChEBI" id="CHEBI:29105"/>
    </cofactor>
    <text evidence="7">Binds 1 zinc ion per subunit.</text>
</comment>
<dbReference type="GO" id="GO:0008270">
    <property type="term" value="F:zinc ion binding"/>
    <property type="evidence" value="ECO:0007669"/>
    <property type="project" value="UniProtKB-UniRule"/>
</dbReference>
<dbReference type="OrthoDB" id="9807503at2"/>
<keyword evidence="2 7" id="KW-0479">Metal-binding</keyword>
<comment type="function">
    <text evidence="7">Catalyzes the tRNA-independent activation of glutamate in presence of ATP and the subsequent transfer of glutamate onto a tRNA(Asp). Glutamate is transferred on the 2-amino-5-(4,5-dihydroxy-2-cyclopenten-1-yl) moiety of the queuosine in the wobble position of the QUC anticodon.</text>
</comment>
<feature type="binding site" evidence="7">
    <location>
        <position position="189"/>
    </location>
    <ligand>
        <name>L-glutamate</name>
        <dbReference type="ChEBI" id="CHEBI:29985"/>
    </ligand>
</feature>
<reference evidence="9" key="1">
    <citation type="submission" date="2020-01" db="EMBL/GenBank/DDBJ databases">
        <title>Phosphoaccumulans saitamaens gen. nov., sp. nov., a polyphosphate accumulating bacterium isolated from surface river water.</title>
        <authorList>
            <person name="Watanabe K."/>
            <person name="Suda W."/>
        </authorList>
    </citation>
    <scope>NUCLEOTIDE SEQUENCE [LARGE SCALE GENOMIC DNA]</scope>
    <source>
        <strain evidence="9">ICHIAU1</strain>
    </source>
</reference>
<accession>A0A679I6T1</accession>
<evidence type="ECO:0000256" key="2">
    <source>
        <dbReference type="ARBA" id="ARBA00022723"/>
    </source>
</evidence>
<dbReference type="PANTHER" id="PTHR43311">
    <property type="entry name" value="GLUTAMATE--TRNA LIGASE"/>
    <property type="match status" value="1"/>
</dbReference>
<dbReference type="GO" id="GO:0005829">
    <property type="term" value="C:cytosol"/>
    <property type="evidence" value="ECO:0007669"/>
    <property type="project" value="TreeGrafter"/>
</dbReference>
<dbReference type="EMBL" id="AP022345">
    <property type="protein sequence ID" value="BBU68539.1"/>
    <property type="molecule type" value="Genomic_DNA"/>
</dbReference>
<feature type="binding site" evidence="7">
    <location>
        <position position="207"/>
    </location>
    <ligand>
        <name>L-glutamate</name>
        <dbReference type="ChEBI" id="CHEBI:29985"/>
    </ligand>
</feature>